<dbReference type="InParanoid" id="A0A2T3AMN7"/>
<sequence length="112" mass="12550">MAGWLVFIVVSLFFFPPLFSACFAFSFSPHICKPSISWRWWVVVGKSGLEGGKTAGKRLDDHIIHMCAMCCVQARCMYCGNSERHSLIPHALAGSASKTKDQKNPLVFFVFF</sequence>
<organism evidence="2 3">
    <name type="scientific">Coniella lustricola</name>
    <dbReference type="NCBI Taxonomy" id="2025994"/>
    <lineage>
        <taxon>Eukaryota</taxon>
        <taxon>Fungi</taxon>
        <taxon>Dikarya</taxon>
        <taxon>Ascomycota</taxon>
        <taxon>Pezizomycotina</taxon>
        <taxon>Sordariomycetes</taxon>
        <taxon>Sordariomycetidae</taxon>
        <taxon>Diaporthales</taxon>
        <taxon>Schizoparmaceae</taxon>
        <taxon>Coniella</taxon>
    </lineage>
</organism>
<evidence type="ECO:0008006" key="4">
    <source>
        <dbReference type="Google" id="ProtNLM"/>
    </source>
</evidence>
<evidence type="ECO:0000313" key="2">
    <source>
        <dbReference type="EMBL" id="PSS03678.1"/>
    </source>
</evidence>
<proteinExistence type="predicted"/>
<keyword evidence="3" id="KW-1185">Reference proteome</keyword>
<gene>
    <name evidence="2" type="ORF">BD289DRAFT_158106</name>
</gene>
<feature type="chain" id="PRO_5015461711" description="Secreted protein" evidence="1">
    <location>
        <begin position="21"/>
        <end position="112"/>
    </location>
</feature>
<dbReference type="AlphaFoldDB" id="A0A2T3AMN7"/>
<reference evidence="2 3" key="1">
    <citation type="journal article" date="2018" name="Mycol. Prog.">
        <title>Coniella lustricola, a new species from submerged detritus.</title>
        <authorList>
            <person name="Raudabaugh D.B."/>
            <person name="Iturriaga T."/>
            <person name="Carver A."/>
            <person name="Mondo S."/>
            <person name="Pangilinan J."/>
            <person name="Lipzen A."/>
            <person name="He G."/>
            <person name="Amirebrahimi M."/>
            <person name="Grigoriev I.V."/>
            <person name="Miller A.N."/>
        </authorList>
    </citation>
    <scope>NUCLEOTIDE SEQUENCE [LARGE SCALE GENOMIC DNA]</scope>
    <source>
        <strain evidence="2 3">B22-T-1</strain>
    </source>
</reference>
<accession>A0A2T3AMN7</accession>
<keyword evidence="1" id="KW-0732">Signal</keyword>
<dbReference type="EMBL" id="KZ678374">
    <property type="protein sequence ID" value="PSS03678.1"/>
    <property type="molecule type" value="Genomic_DNA"/>
</dbReference>
<feature type="signal peptide" evidence="1">
    <location>
        <begin position="1"/>
        <end position="20"/>
    </location>
</feature>
<name>A0A2T3AMN7_9PEZI</name>
<protein>
    <recommendedName>
        <fullName evidence="4">Secreted protein</fullName>
    </recommendedName>
</protein>
<evidence type="ECO:0000256" key="1">
    <source>
        <dbReference type="SAM" id="SignalP"/>
    </source>
</evidence>
<evidence type="ECO:0000313" key="3">
    <source>
        <dbReference type="Proteomes" id="UP000241462"/>
    </source>
</evidence>
<dbReference type="Proteomes" id="UP000241462">
    <property type="component" value="Unassembled WGS sequence"/>
</dbReference>